<keyword evidence="4 5" id="KW-0472">Membrane</keyword>
<comment type="subcellular location">
    <subcellularLocation>
        <location evidence="1">Membrane</location>
        <topology evidence="1">Multi-pass membrane protein</topology>
    </subcellularLocation>
</comment>
<keyword evidence="2 5" id="KW-0812">Transmembrane</keyword>
<dbReference type="SUPFAM" id="SSF48452">
    <property type="entry name" value="TPR-like"/>
    <property type="match status" value="1"/>
</dbReference>
<feature type="transmembrane region" description="Helical" evidence="5">
    <location>
        <begin position="157"/>
        <end position="178"/>
    </location>
</feature>
<dbReference type="AlphaFoldDB" id="A0A1D3USF3"/>
<keyword evidence="3 5" id="KW-1133">Transmembrane helix</keyword>
<dbReference type="OrthoDB" id="1097546at2"/>
<organism evidence="8 9">
    <name type="scientific">Tannerella forsythia</name>
    <name type="common">Bacteroides forsythus</name>
    <dbReference type="NCBI Taxonomy" id="28112"/>
    <lineage>
        <taxon>Bacteria</taxon>
        <taxon>Pseudomonadati</taxon>
        <taxon>Bacteroidota</taxon>
        <taxon>Bacteroidia</taxon>
        <taxon>Bacteroidales</taxon>
        <taxon>Tannerellaceae</taxon>
        <taxon>Tannerella</taxon>
    </lineage>
</organism>
<dbReference type="EMBL" id="FMMM01000067">
    <property type="protein sequence ID" value="SCQ23007.1"/>
    <property type="molecule type" value="Genomic_DNA"/>
</dbReference>
<keyword evidence="8" id="KW-0436">Ligase</keyword>
<feature type="transmembrane region" description="Helical" evidence="5">
    <location>
        <begin position="84"/>
        <end position="101"/>
    </location>
</feature>
<feature type="transmembrane region" description="Helical" evidence="5">
    <location>
        <begin position="12"/>
        <end position="29"/>
    </location>
</feature>
<dbReference type="GO" id="GO:0016020">
    <property type="term" value="C:membrane"/>
    <property type="evidence" value="ECO:0007669"/>
    <property type="project" value="UniProtKB-SubCell"/>
</dbReference>
<feature type="transmembrane region" description="Helical" evidence="5">
    <location>
        <begin position="320"/>
        <end position="339"/>
    </location>
</feature>
<protein>
    <submittedName>
        <fullName evidence="8">O-Antigen ligase</fullName>
    </submittedName>
</protein>
<dbReference type="InterPro" id="IPR007016">
    <property type="entry name" value="O-antigen_ligase-rel_domated"/>
</dbReference>
<feature type="transmembrane region" description="Helical" evidence="5">
    <location>
        <begin position="224"/>
        <end position="241"/>
    </location>
</feature>
<evidence type="ECO:0000256" key="2">
    <source>
        <dbReference type="ARBA" id="ARBA00022692"/>
    </source>
</evidence>
<feature type="transmembrane region" description="Helical" evidence="5">
    <location>
        <begin position="113"/>
        <end position="137"/>
    </location>
</feature>
<evidence type="ECO:0000256" key="4">
    <source>
        <dbReference type="ARBA" id="ARBA00023136"/>
    </source>
</evidence>
<sequence length="698" mass="80795">MPANSFLRPERTHTGAAVLLIGLVIIFLFRIEDPYHFALLFSTFFMAIVRPFPFKQWTSIDICLGLITVYDLASCPYAEYSAPVIRHACVSLLCFVAYLISRRLFTSVRAGRILLQGSYLPVGAALFLAGCSFFIFRQSVWTAGFQDTYHLRFLFRPLGYITNVWAEILLVLLGWVCLVRRCSNLFVFVVTEAILLSFSRGAYIAWGAYLIVWMLSVTPAREKWRLPAIGLIAVVLTGIFFQEEMKTTLQMNRTVSQQRSTEGRITATQAGWNAFVRRPIQGYGNGNYAHAADRWLNQDSTMPYTSFAPNILIRLLTEKGIAGSLLFLILAVAVVRSLLKHPERQENRIIGCTFVAITVKEMTQATLFDTPFALLMLYIMLAYLQKEETCGEEEQPRSLWANSQLTIPVVLSVLYLVQLQFDLRRKENNRYLQESSEAWKEGKYTEAIRRTERTEKQTSGLINRGMIYMQYYRTTKKNEYLRKASEAFREAHRRHPDDVEVRYLSIRLYTHARMPERALPAVRELATNYPKHSLYLAALSDVLYQQNQKEAALQPLTEAIRYTPRLLTGQRIRELKQYDRKFYDALLQQLCTLTPADGDSPADYARYGYIARWCGNRALSDKYLRIAVERLPNLATPWHLLGDDDKYRLLIYGAFRKKQPTTDFFENKEITDWELFVRSYRHKFESRYGCLLTDIDTR</sequence>
<evidence type="ECO:0000313" key="9">
    <source>
        <dbReference type="Proteomes" id="UP000182057"/>
    </source>
</evidence>
<evidence type="ECO:0000313" key="7">
    <source>
        <dbReference type="EMBL" id="PDP43218.1"/>
    </source>
</evidence>
<evidence type="ECO:0000313" key="8">
    <source>
        <dbReference type="EMBL" id="SCQ23007.1"/>
    </source>
</evidence>
<evidence type="ECO:0000256" key="5">
    <source>
        <dbReference type="SAM" id="Phobius"/>
    </source>
</evidence>
<dbReference type="PANTHER" id="PTHR37422:SF23">
    <property type="entry name" value="TEICHURONIC ACID BIOSYNTHESIS PROTEIN TUAE"/>
    <property type="match status" value="1"/>
</dbReference>
<dbReference type="PANTHER" id="PTHR37422">
    <property type="entry name" value="TEICHURONIC ACID BIOSYNTHESIS PROTEIN TUAE"/>
    <property type="match status" value="1"/>
</dbReference>
<dbReference type="Proteomes" id="UP000219259">
    <property type="component" value="Unassembled WGS sequence"/>
</dbReference>
<dbReference type="InterPro" id="IPR011990">
    <property type="entry name" value="TPR-like_helical_dom_sf"/>
</dbReference>
<reference evidence="7 10" key="2">
    <citation type="submission" date="2017-09" db="EMBL/GenBank/DDBJ databases">
        <title>Phase variable restriction modification systems are present in the genome sequences of periodontal pathogens Prevotella intermedia, Tannerella forsythia and Porphyromonas gingivalis.</title>
        <authorList>
            <person name="Haigh R.D."/>
            <person name="Crawford L."/>
            <person name="Ralph J."/>
            <person name="Wanford J."/>
            <person name="Vartoukian S.R."/>
            <person name="Hijazib K."/>
            <person name="Wade W."/>
            <person name="Oggioni M.R."/>
        </authorList>
    </citation>
    <scope>NUCLEOTIDE SEQUENCE [LARGE SCALE GENOMIC DNA]</scope>
    <source>
        <strain evidence="7 10">WW11663</strain>
    </source>
</reference>
<dbReference type="EMBL" id="NSLJ01000025">
    <property type="protein sequence ID" value="PDP43218.1"/>
    <property type="molecule type" value="Genomic_DNA"/>
</dbReference>
<dbReference type="Pfam" id="PF04932">
    <property type="entry name" value="Wzy_C"/>
    <property type="match status" value="1"/>
</dbReference>
<evidence type="ECO:0000313" key="10">
    <source>
        <dbReference type="Proteomes" id="UP000219259"/>
    </source>
</evidence>
<accession>A0A1D3USF3</accession>
<dbReference type="Proteomes" id="UP000182057">
    <property type="component" value="Unassembled WGS sequence"/>
</dbReference>
<feature type="transmembrane region" description="Helical" evidence="5">
    <location>
        <begin position="185"/>
        <end position="212"/>
    </location>
</feature>
<evidence type="ECO:0000259" key="6">
    <source>
        <dbReference type="Pfam" id="PF04932"/>
    </source>
</evidence>
<dbReference type="GO" id="GO:0016874">
    <property type="term" value="F:ligase activity"/>
    <property type="evidence" value="ECO:0007669"/>
    <property type="project" value="UniProtKB-KW"/>
</dbReference>
<dbReference type="Gene3D" id="1.25.40.10">
    <property type="entry name" value="Tetratricopeptide repeat domain"/>
    <property type="match status" value="1"/>
</dbReference>
<reference evidence="8 9" key="1">
    <citation type="submission" date="2016-09" db="EMBL/GenBank/DDBJ databases">
        <authorList>
            <person name="Capua I."/>
            <person name="De Benedictis P."/>
            <person name="Joannis T."/>
            <person name="Lombin L.H."/>
            <person name="Cattoli G."/>
        </authorList>
    </citation>
    <scope>NUCLEOTIDE SEQUENCE [LARGE SCALE GENOMIC DNA]</scope>
    <source>
        <strain evidence="8 9">UB20</strain>
    </source>
</reference>
<proteinExistence type="predicted"/>
<name>A0A1D3USF3_TANFO</name>
<dbReference type="InterPro" id="IPR051533">
    <property type="entry name" value="WaaL-like"/>
</dbReference>
<evidence type="ECO:0000256" key="1">
    <source>
        <dbReference type="ARBA" id="ARBA00004141"/>
    </source>
</evidence>
<feature type="domain" description="O-antigen ligase-related" evidence="6">
    <location>
        <begin position="187"/>
        <end position="328"/>
    </location>
</feature>
<gene>
    <name evidence="7" type="ORF">CLI86_09650</name>
    <name evidence="8" type="ORF">TFUB20_01919</name>
</gene>
<evidence type="ECO:0000256" key="3">
    <source>
        <dbReference type="ARBA" id="ARBA00022989"/>
    </source>
</evidence>
<dbReference type="RefSeq" id="WP_074450033.1">
    <property type="nucleotide sequence ID" value="NZ_FMMM01000067.1"/>
</dbReference>